<name>C3PEU8_CORA7</name>
<dbReference type="KEGG" id="car:cauri_0755"/>
<dbReference type="Proteomes" id="UP000002077">
    <property type="component" value="Chromosome"/>
</dbReference>
<dbReference type="AlphaFoldDB" id="C3PEU8"/>
<gene>
    <name evidence="1" type="ordered locus">cauri_0755</name>
</gene>
<dbReference type="HOGENOM" id="CLU_186062_2_0_11"/>
<dbReference type="eggNOG" id="ENOG5033FDU">
    <property type="taxonomic scope" value="Bacteria"/>
</dbReference>
<protein>
    <submittedName>
        <fullName evidence="1">Uncharacterized protein</fullName>
    </submittedName>
</protein>
<sequence>MNKLLFAAGFGIIRSMSNENKGFVSPAWPKNSPREHAITELTAPFAGASSPYGDDLILPMPAEKLNYVHPYTRINR</sequence>
<proteinExistence type="predicted"/>
<accession>C3PEU8</accession>
<keyword evidence="2" id="KW-1185">Reference proteome</keyword>
<organism evidence="1 2">
    <name type="scientific">Corynebacterium aurimucosum (strain ATCC 700975 / DSM 44827 / CIP 107346 / CN-1)</name>
    <name type="common">Corynebacterium nigricans</name>
    <dbReference type="NCBI Taxonomy" id="548476"/>
    <lineage>
        <taxon>Bacteria</taxon>
        <taxon>Bacillati</taxon>
        <taxon>Actinomycetota</taxon>
        <taxon>Actinomycetes</taxon>
        <taxon>Mycobacteriales</taxon>
        <taxon>Corynebacteriaceae</taxon>
        <taxon>Corynebacterium</taxon>
    </lineage>
</organism>
<reference evidence="1 2" key="1">
    <citation type="journal article" date="2010" name="BMC Genomics">
        <title>Complete genome sequence and lifestyle of black-pigmented Corynebacterium aurimucosum ATCC 700975 (formerly C. nigricans CN-1) isolated from a vaginal swab of a woman with spontaneous abortion.</title>
        <authorList>
            <person name="Trost E."/>
            <person name="Gotker S."/>
            <person name="Schneider J."/>
            <person name="Schneiker-Bekel S."/>
            <person name="Szczepanowski R."/>
            <person name="Tilker A."/>
            <person name="Viehoever P."/>
            <person name="Arnold W."/>
            <person name="Bekel T."/>
            <person name="Blom J."/>
            <person name="Gartemann K.H."/>
            <person name="Linke B."/>
            <person name="Goesmann A."/>
            <person name="Puhler A."/>
            <person name="Shukla S.K."/>
            <person name="Tauch A."/>
        </authorList>
    </citation>
    <scope>NUCLEOTIDE SEQUENCE [LARGE SCALE GENOMIC DNA]</scope>
    <source>
        <strain evidence="2">ATCC 700975 / DSM 44827 / CIP 107346 / CN-1</strain>
    </source>
</reference>
<dbReference type="EMBL" id="CP001601">
    <property type="protein sequence ID" value="ACP32352.1"/>
    <property type="molecule type" value="Genomic_DNA"/>
</dbReference>
<evidence type="ECO:0000313" key="2">
    <source>
        <dbReference type="Proteomes" id="UP000002077"/>
    </source>
</evidence>
<dbReference type="STRING" id="548476.cauri_0755"/>
<evidence type="ECO:0000313" key="1">
    <source>
        <dbReference type="EMBL" id="ACP32352.1"/>
    </source>
</evidence>